<dbReference type="EMBL" id="CP016428">
    <property type="protein sequence ID" value="ANW03962.1"/>
    <property type="molecule type" value="Genomic_DNA"/>
</dbReference>
<keyword evidence="4" id="KW-1003">Cell membrane</keyword>
<dbReference type="InterPro" id="IPR036097">
    <property type="entry name" value="HisK_dim/P_sf"/>
</dbReference>
<dbReference type="CDD" id="cd00075">
    <property type="entry name" value="HATPase"/>
    <property type="match status" value="1"/>
</dbReference>
<keyword evidence="7 12" id="KW-0812">Transmembrane</keyword>
<dbReference type="AlphaFoldDB" id="A0A1B1UMA5"/>
<keyword evidence="17" id="KW-1185">Reference proteome</keyword>
<evidence type="ECO:0000256" key="12">
    <source>
        <dbReference type="SAM" id="Phobius"/>
    </source>
</evidence>
<feature type="transmembrane region" description="Helical" evidence="12">
    <location>
        <begin position="176"/>
        <end position="193"/>
    </location>
</feature>
<proteinExistence type="predicted"/>
<feature type="transmembrane region" description="Helical" evidence="12">
    <location>
        <begin position="199"/>
        <end position="216"/>
    </location>
</feature>
<dbReference type="InterPro" id="IPR000014">
    <property type="entry name" value="PAS"/>
</dbReference>
<evidence type="ECO:0000313" key="17">
    <source>
        <dbReference type="Proteomes" id="UP000092839"/>
    </source>
</evidence>
<dbReference type="SUPFAM" id="SSF47384">
    <property type="entry name" value="Homodimeric domain of signal transducing histidine kinase"/>
    <property type="match status" value="1"/>
</dbReference>
<dbReference type="SUPFAM" id="SSF52172">
    <property type="entry name" value="CheY-like"/>
    <property type="match status" value="1"/>
</dbReference>
<evidence type="ECO:0000256" key="7">
    <source>
        <dbReference type="ARBA" id="ARBA00022692"/>
    </source>
</evidence>
<evidence type="ECO:0000256" key="4">
    <source>
        <dbReference type="ARBA" id="ARBA00022475"/>
    </source>
</evidence>
<dbReference type="NCBIfam" id="TIGR00229">
    <property type="entry name" value="sensory_box"/>
    <property type="match status" value="1"/>
</dbReference>
<keyword evidence="5 11" id="KW-0597">Phosphoprotein</keyword>
<keyword evidence="9 12" id="KW-1133">Transmembrane helix</keyword>
<evidence type="ECO:0000256" key="11">
    <source>
        <dbReference type="PROSITE-ProRule" id="PRU00169"/>
    </source>
</evidence>
<dbReference type="Pfam" id="PF08447">
    <property type="entry name" value="PAS_3"/>
    <property type="match status" value="1"/>
</dbReference>
<evidence type="ECO:0000256" key="9">
    <source>
        <dbReference type="ARBA" id="ARBA00022989"/>
    </source>
</evidence>
<dbReference type="PROSITE" id="PS50113">
    <property type="entry name" value="PAC"/>
    <property type="match status" value="1"/>
</dbReference>
<dbReference type="InterPro" id="IPR003594">
    <property type="entry name" value="HATPase_dom"/>
</dbReference>
<feature type="transmembrane region" description="Helical" evidence="12">
    <location>
        <begin position="103"/>
        <end position="127"/>
    </location>
</feature>
<evidence type="ECO:0000259" key="13">
    <source>
        <dbReference type="PROSITE" id="PS50109"/>
    </source>
</evidence>
<dbReference type="Gene3D" id="3.30.565.10">
    <property type="entry name" value="Histidine kinase-like ATPase, C-terminal domain"/>
    <property type="match status" value="1"/>
</dbReference>
<dbReference type="InterPro" id="IPR007895">
    <property type="entry name" value="MASE1"/>
</dbReference>
<evidence type="ECO:0000256" key="5">
    <source>
        <dbReference type="ARBA" id="ARBA00022553"/>
    </source>
</evidence>
<comment type="subcellular location">
    <subcellularLocation>
        <location evidence="2">Cell membrane</location>
        <topology evidence="2">Multi-pass membrane protein</topology>
    </subcellularLocation>
</comment>
<feature type="domain" description="Response regulatory" evidence="14">
    <location>
        <begin position="668"/>
        <end position="785"/>
    </location>
</feature>
<dbReference type="Gene3D" id="1.10.287.130">
    <property type="match status" value="1"/>
</dbReference>
<dbReference type="InterPro" id="IPR003661">
    <property type="entry name" value="HisK_dim/P_dom"/>
</dbReference>
<dbReference type="Pfam" id="PF05231">
    <property type="entry name" value="MASE1"/>
    <property type="match status" value="1"/>
</dbReference>
<dbReference type="CDD" id="cd00156">
    <property type="entry name" value="REC"/>
    <property type="match status" value="1"/>
</dbReference>
<dbReference type="Pfam" id="PF00072">
    <property type="entry name" value="Response_reg"/>
    <property type="match status" value="1"/>
</dbReference>
<dbReference type="STRING" id="1274631.LMTR13_31270"/>
<evidence type="ECO:0000259" key="14">
    <source>
        <dbReference type="PROSITE" id="PS50110"/>
    </source>
</evidence>
<evidence type="ECO:0000256" key="8">
    <source>
        <dbReference type="ARBA" id="ARBA00022777"/>
    </source>
</evidence>
<dbReference type="Gene3D" id="3.30.450.20">
    <property type="entry name" value="PAS domain"/>
    <property type="match status" value="1"/>
</dbReference>
<keyword evidence="6" id="KW-0808">Transferase</keyword>
<dbReference type="SMART" id="SM00448">
    <property type="entry name" value="REC"/>
    <property type="match status" value="1"/>
</dbReference>
<keyword evidence="10 12" id="KW-0472">Membrane</keyword>
<dbReference type="PRINTS" id="PR00344">
    <property type="entry name" value="BCTRLSENSOR"/>
</dbReference>
<feature type="transmembrane region" description="Helical" evidence="12">
    <location>
        <begin position="24"/>
        <end position="40"/>
    </location>
</feature>
<evidence type="ECO:0000256" key="6">
    <source>
        <dbReference type="ARBA" id="ARBA00022679"/>
    </source>
</evidence>
<dbReference type="Pfam" id="PF00512">
    <property type="entry name" value="HisKA"/>
    <property type="match status" value="1"/>
</dbReference>
<dbReference type="SUPFAM" id="SSF55785">
    <property type="entry name" value="PYP-like sensor domain (PAS domain)"/>
    <property type="match status" value="1"/>
</dbReference>
<dbReference type="Pfam" id="PF02518">
    <property type="entry name" value="HATPase_c"/>
    <property type="match status" value="1"/>
</dbReference>
<evidence type="ECO:0000256" key="3">
    <source>
        <dbReference type="ARBA" id="ARBA00012438"/>
    </source>
</evidence>
<sequence length="785" mass="85244">MAIAYFLAARLSLALLAKPDGVAVFWPAAGVASGILIGVGSAARWPVVVGVMGATLTANLLGDRNLGLSIFSAVANAGEAVVVAGLIERIYGSPFELNQLRRVIGFFAVTIAGTSISGVVGTLGFVLFHSSTAPILTIWLHWLTSDALGTISVAPLAIGLGSLMRDFPTRRERGEGALALTVAAILCAGMVFLPNQPWTFELAIAALSPLLVWIAARFRPAFTAAATFMFAITIVWTTTFTVGIFGDPSLPIEERILSAQAAILATSFGALVLAALFSERRLHESTILEREHRLEEALRAGGVMAFDWNVAADQVRHSQNAEQILGLKSSQPLDSAAWLGQIHPDDRAQVMECVNRAHPDKPSHAVTFRYLRPDGAGEAWLEQIAVTQFNSAGKPTRIHGLTTDITARKRFEQGISRARKSAELADRAKSSFLAAASHDLRQPLQTLRFLQGSLEQHHPHGEGRKLVADMGHSLDTMSSMLSSLLDVNQLESGNLVPSKSEFALNEIFDSVATDFDRPVGEKGLRWRLARSGVMVHSDKRMLEEMLRNLLSNAIRYTYGGKVLLGCRRGGDNVRIEVWDSGVGITQDQLPYIFEEYYQGAEGIRRGGFGLGLAIVKRLGNLLDHRVDVHSTPGKGTCFSIEVPRAQIRVNAPDRLRSSVNDVDLLARNVLVIEDETSVRTAVIRFLKLKGIGAVVVATGDEALALVNHRHFRPDLVLSDYNLRGTIDGVQSIKALRTALGWNVPAIVMTGDIRSETVEAIAAHHISVLIKPFLVDELLQQMKQLH</sequence>
<gene>
    <name evidence="16" type="ORF">LMTR13_31270</name>
</gene>
<dbReference type="InterPro" id="IPR013655">
    <property type="entry name" value="PAS_fold_3"/>
</dbReference>
<dbReference type="InterPro" id="IPR035965">
    <property type="entry name" value="PAS-like_dom_sf"/>
</dbReference>
<comment type="catalytic activity">
    <reaction evidence="1">
        <text>ATP + protein L-histidine = ADP + protein N-phospho-L-histidine.</text>
        <dbReference type="EC" id="2.7.13.3"/>
    </reaction>
</comment>
<dbReference type="PROSITE" id="PS50110">
    <property type="entry name" value="RESPONSE_REGULATORY"/>
    <property type="match status" value="1"/>
</dbReference>
<evidence type="ECO:0000259" key="15">
    <source>
        <dbReference type="PROSITE" id="PS50113"/>
    </source>
</evidence>
<dbReference type="Proteomes" id="UP000092839">
    <property type="component" value="Chromosome"/>
</dbReference>
<evidence type="ECO:0000256" key="10">
    <source>
        <dbReference type="ARBA" id="ARBA00023136"/>
    </source>
</evidence>
<dbReference type="InterPro" id="IPR011006">
    <property type="entry name" value="CheY-like_superfamily"/>
</dbReference>
<dbReference type="FunFam" id="3.30.565.10:FF:000049">
    <property type="entry name" value="Two-component sensor histidine kinase"/>
    <property type="match status" value="1"/>
</dbReference>
<dbReference type="SMART" id="SM00388">
    <property type="entry name" value="HisKA"/>
    <property type="match status" value="1"/>
</dbReference>
<dbReference type="CDD" id="cd00082">
    <property type="entry name" value="HisKA"/>
    <property type="match status" value="1"/>
</dbReference>
<dbReference type="PANTHER" id="PTHR43047">
    <property type="entry name" value="TWO-COMPONENT HISTIDINE PROTEIN KINASE"/>
    <property type="match status" value="1"/>
</dbReference>
<feature type="domain" description="Histidine kinase" evidence="13">
    <location>
        <begin position="435"/>
        <end position="646"/>
    </location>
</feature>
<dbReference type="Gene3D" id="3.40.50.2300">
    <property type="match status" value="1"/>
</dbReference>
<organism evidence="16 17">
    <name type="scientific">Bradyrhizobium icense</name>
    <dbReference type="NCBI Taxonomy" id="1274631"/>
    <lineage>
        <taxon>Bacteria</taxon>
        <taxon>Pseudomonadati</taxon>
        <taxon>Pseudomonadota</taxon>
        <taxon>Alphaproteobacteria</taxon>
        <taxon>Hyphomicrobiales</taxon>
        <taxon>Nitrobacteraceae</taxon>
        <taxon>Bradyrhizobium</taxon>
    </lineage>
</organism>
<dbReference type="KEGG" id="bic:LMTR13_31270"/>
<dbReference type="GO" id="GO:0009927">
    <property type="term" value="F:histidine phosphotransfer kinase activity"/>
    <property type="evidence" value="ECO:0007669"/>
    <property type="project" value="TreeGrafter"/>
</dbReference>
<evidence type="ECO:0000256" key="2">
    <source>
        <dbReference type="ARBA" id="ARBA00004651"/>
    </source>
</evidence>
<keyword evidence="8" id="KW-0418">Kinase</keyword>
<accession>A0A1B1UMA5</accession>
<dbReference type="GO" id="GO:0005886">
    <property type="term" value="C:plasma membrane"/>
    <property type="evidence" value="ECO:0007669"/>
    <property type="project" value="UniProtKB-SubCell"/>
</dbReference>
<dbReference type="InterPro" id="IPR036890">
    <property type="entry name" value="HATPase_C_sf"/>
</dbReference>
<dbReference type="SUPFAM" id="SSF55874">
    <property type="entry name" value="ATPase domain of HSP90 chaperone/DNA topoisomerase II/histidine kinase"/>
    <property type="match status" value="1"/>
</dbReference>
<name>A0A1B1UMA5_9BRAD</name>
<dbReference type="PANTHER" id="PTHR43047:SF9">
    <property type="entry name" value="HISTIDINE KINASE"/>
    <property type="match status" value="1"/>
</dbReference>
<dbReference type="Gene3D" id="2.10.70.100">
    <property type="match status" value="1"/>
</dbReference>
<reference evidence="16 17" key="1">
    <citation type="submission" date="2016-07" db="EMBL/GenBank/DDBJ databases">
        <title>Complete genome sequence of Bradyrhizobium icense LMTR 13T, a potential inoculant strain isolated from lima bean (Phaseolus lunatus) in Peru.</title>
        <authorList>
            <person name="Ormeno-Orrillo E."/>
            <person name="Duran D."/>
            <person name="Rogel M.A."/>
            <person name="Rey L."/>
            <person name="Imperial J."/>
            <person name="Ruiz-Argueso T."/>
            <person name="Martinez-Romero E."/>
        </authorList>
    </citation>
    <scope>NUCLEOTIDE SEQUENCE [LARGE SCALE GENOMIC DNA]</scope>
    <source>
        <strain evidence="16 17">LMTR 13</strain>
    </source>
</reference>
<feature type="modified residue" description="4-aspartylphosphate" evidence="11">
    <location>
        <position position="719"/>
    </location>
</feature>
<dbReference type="EC" id="2.7.13.3" evidence="3"/>
<evidence type="ECO:0000313" key="16">
    <source>
        <dbReference type="EMBL" id="ANW03962.1"/>
    </source>
</evidence>
<feature type="transmembrane region" description="Helical" evidence="12">
    <location>
        <begin position="68"/>
        <end position="91"/>
    </location>
</feature>
<dbReference type="PROSITE" id="PS50109">
    <property type="entry name" value="HIS_KIN"/>
    <property type="match status" value="1"/>
</dbReference>
<feature type="domain" description="PAC" evidence="15">
    <location>
        <begin position="364"/>
        <end position="417"/>
    </location>
</feature>
<dbReference type="InterPro" id="IPR000700">
    <property type="entry name" value="PAS-assoc_C"/>
</dbReference>
<dbReference type="SMART" id="SM00387">
    <property type="entry name" value="HATPase_c"/>
    <property type="match status" value="1"/>
</dbReference>
<protein>
    <recommendedName>
        <fullName evidence="3">histidine kinase</fullName>
        <ecNumber evidence="3">2.7.13.3</ecNumber>
    </recommendedName>
</protein>
<feature type="transmembrane region" description="Helical" evidence="12">
    <location>
        <begin position="257"/>
        <end position="277"/>
    </location>
</feature>
<dbReference type="CDD" id="cd00130">
    <property type="entry name" value="PAS"/>
    <property type="match status" value="1"/>
</dbReference>
<dbReference type="InterPro" id="IPR005467">
    <property type="entry name" value="His_kinase_dom"/>
</dbReference>
<dbReference type="InterPro" id="IPR004358">
    <property type="entry name" value="Sig_transdc_His_kin-like_C"/>
</dbReference>
<dbReference type="GO" id="GO:0000155">
    <property type="term" value="F:phosphorelay sensor kinase activity"/>
    <property type="evidence" value="ECO:0007669"/>
    <property type="project" value="InterPro"/>
</dbReference>
<dbReference type="InterPro" id="IPR001789">
    <property type="entry name" value="Sig_transdc_resp-reg_receiver"/>
</dbReference>
<feature type="transmembrane region" description="Helical" evidence="12">
    <location>
        <begin position="139"/>
        <end position="164"/>
    </location>
</feature>
<evidence type="ECO:0000256" key="1">
    <source>
        <dbReference type="ARBA" id="ARBA00000085"/>
    </source>
</evidence>
<feature type="transmembrane region" description="Helical" evidence="12">
    <location>
        <begin position="223"/>
        <end position="245"/>
    </location>
</feature>